<comment type="catalytic activity">
    <reaction evidence="1 13">
        <text>Preferential cleavage of bonds with hydrophobic residues in P1'. Also 3-Asn-|-Gln-4 and 8-Gly-|-Ser-9 bonds in insulin B chain.</text>
        <dbReference type="EC" id="3.4.24.39"/>
    </reaction>
</comment>
<evidence type="ECO:0000256" key="4">
    <source>
        <dbReference type="ARBA" id="ARBA00022685"/>
    </source>
</evidence>
<dbReference type="AlphaFoldDB" id="A0A9P4NNS3"/>
<name>A0A9P4NNS3_9PEZI</name>
<evidence type="ECO:0000256" key="9">
    <source>
        <dbReference type="ARBA" id="ARBA00023049"/>
    </source>
</evidence>
<evidence type="ECO:0000256" key="6">
    <source>
        <dbReference type="ARBA" id="ARBA00022729"/>
    </source>
</evidence>
<feature type="binding site" evidence="12">
    <location>
        <position position="240"/>
    </location>
    <ligand>
        <name>Zn(2+)</name>
        <dbReference type="ChEBI" id="CHEBI:29105"/>
        <note>catalytic</note>
    </ligand>
</feature>
<keyword evidence="10" id="KW-0865">Zymogen</keyword>
<evidence type="ECO:0000313" key="14">
    <source>
        <dbReference type="EMBL" id="KAF2428897.1"/>
    </source>
</evidence>
<accession>A0A9P4NNS3</accession>
<keyword evidence="15" id="KW-1185">Reference proteome</keyword>
<keyword evidence="13" id="KW-0964">Secreted</keyword>
<comment type="subcellular location">
    <subcellularLocation>
        <location evidence="13">Secreted</location>
    </subcellularLocation>
</comment>
<evidence type="ECO:0000256" key="8">
    <source>
        <dbReference type="ARBA" id="ARBA00022833"/>
    </source>
</evidence>
<dbReference type="PANTHER" id="PTHR37016:SF3">
    <property type="entry name" value="NEUTRAL PROTEASE 2-RELATED"/>
    <property type="match status" value="1"/>
</dbReference>
<dbReference type="GO" id="GO:0046872">
    <property type="term" value="F:metal ion binding"/>
    <property type="evidence" value="ECO:0007669"/>
    <property type="project" value="UniProtKB-KW"/>
</dbReference>
<keyword evidence="7 13" id="KW-0378">Hydrolase</keyword>
<evidence type="ECO:0000256" key="5">
    <source>
        <dbReference type="ARBA" id="ARBA00022723"/>
    </source>
</evidence>
<proteinExistence type="inferred from homology"/>
<evidence type="ECO:0000256" key="11">
    <source>
        <dbReference type="PIRSR" id="PIRSR601384-1"/>
    </source>
</evidence>
<dbReference type="Gene3D" id="3.40.390.10">
    <property type="entry name" value="Collagenase (Catalytic Domain)"/>
    <property type="match status" value="1"/>
</dbReference>
<dbReference type="CDD" id="cd11008">
    <property type="entry name" value="M35_deuterolysin_like"/>
    <property type="match status" value="1"/>
</dbReference>
<dbReference type="InterPro" id="IPR050414">
    <property type="entry name" value="Fungal_M35_metalloproteases"/>
</dbReference>
<evidence type="ECO:0000256" key="12">
    <source>
        <dbReference type="PIRSR" id="PIRSR601384-2"/>
    </source>
</evidence>
<comment type="caution">
    <text evidence="14">The sequence shown here is derived from an EMBL/GenBank/DDBJ whole genome shotgun (WGS) entry which is preliminary data.</text>
</comment>
<evidence type="ECO:0000256" key="13">
    <source>
        <dbReference type="RuleBase" id="RU361126"/>
    </source>
</evidence>
<feature type="active site" evidence="11">
    <location>
        <position position="241"/>
    </location>
</feature>
<dbReference type="InterPro" id="IPR024079">
    <property type="entry name" value="MetalloPept_cat_dom_sf"/>
</dbReference>
<evidence type="ECO:0000313" key="15">
    <source>
        <dbReference type="Proteomes" id="UP000800235"/>
    </source>
</evidence>
<dbReference type="GO" id="GO:0005576">
    <property type="term" value="C:extracellular region"/>
    <property type="evidence" value="ECO:0007669"/>
    <property type="project" value="UniProtKB-SubCell"/>
</dbReference>
<feature type="binding site" evidence="12">
    <location>
        <position position="244"/>
    </location>
    <ligand>
        <name>Zn(2+)</name>
        <dbReference type="ChEBI" id="CHEBI:29105"/>
        <note>catalytic</note>
    </ligand>
</feature>
<dbReference type="Pfam" id="PF02102">
    <property type="entry name" value="Peptidase_M35"/>
    <property type="match status" value="1"/>
</dbReference>
<dbReference type="EC" id="3.4.24.39" evidence="13"/>
<keyword evidence="4 13" id="KW-0165">Cleavage on pair of basic residues</keyword>
<reference evidence="14" key="1">
    <citation type="journal article" date="2020" name="Stud. Mycol.">
        <title>101 Dothideomycetes genomes: a test case for predicting lifestyles and emergence of pathogens.</title>
        <authorList>
            <person name="Haridas S."/>
            <person name="Albert R."/>
            <person name="Binder M."/>
            <person name="Bloem J."/>
            <person name="Labutti K."/>
            <person name="Salamov A."/>
            <person name="Andreopoulos B."/>
            <person name="Baker S."/>
            <person name="Barry K."/>
            <person name="Bills G."/>
            <person name="Bluhm B."/>
            <person name="Cannon C."/>
            <person name="Castanera R."/>
            <person name="Culley D."/>
            <person name="Daum C."/>
            <person name="Ezra D."/>
            <person name="Gonzalez J."/>
            <person name="Henrissat B."/>
            <person name="Kuo A."/>
            <person name="Liang C."/>
            <person name="Lipzen A."/>
            <person name="Lutzoni F."/>
            <person name="Magnuson J."/>
            <person name="Mondo S."/>
            <person name="Nolan M."/>
            <person name="Ohm R."/>
            <person name="Pangilinan J."/>
            <person name="Park H.-J."/>
            <person name="Ramirez L."/>
            <person name="Alfaro M."/>
            <person name="Sun H."/>
            <person name="Tritt A."/>
            <person name="Yoshinaga Y."/>
            <person name="Zwiers L.-H."/>
            <person name="Turgeon B."/>
            <person name="Goodwin S."/>
            <person name="Spatafora J."/>
            <person name="Crous P."/>
            <person name="Grigoriev I."/>
        </authorList>
    </citation>
    <scope>NUCLEOTIDE SEQUENCE</scope>
    <source>
        <strain evidence="14">CBS 130266</strain>
    </source>
</reference>
<dbReference type="Proteomes" id="UP000800235">
    <property type="component" value="Unassembled WGS sequence"/>
</dbReference>
<protein>
    <recommendedName>
        <fullName evidence="13">Neutral protease 2</fullName>
        <ecNumber evidence="13">3.4.24.39</ecNumber>
    </recommendedName>
    <alternativeName>
        <fullName evidence="13">Deuterolysin</fullName>
    </alternativeName>
</protein>
<keyword evidence="3 13" id="KW-0645">Protease</keyword>
<evidence type="ECO:0000256" key="1">
    <source>
        <dbReference type="ARBA" id="ARBA00001187"/>
    </source>
</evidence>
<evidence type="ECO:0000256" key="10">
    <source>
        <dbReference type="ARBA" id="ARBA00023145"/>
    </source>
</evidence>
<organism evidence="14 15">
    <name type="scientific">Tothia fuscella</name>
    <dbReference type="NCBI Taxonomy" id="1048955"/>
    <lineage>
        <taxon>Eukaryota</taxon>
        <taxon>Fungi</taxon>
        <taxon>Dikarya</taxon>
        <taxon>Ascomycota</taxon>
        <taxon>Pezizomycotina</taxon>
        <taxon>Dothideomycetes</taxon>
        <taxon>Pleosporomycetidae</taxon>
        <taxon>Venturiales</taxon>
        <taxon>Cylindrosympodiaceae</taxon>
        <taxon>Tothia</taxon>
    </lineage>
</organism>
<feature type="binding site" evidence="12">
    <location>
        <position position="255"/>
    </location>
    <ligand>
        <name>Zn(2+)</name>
        <dbReference type="ChEBI" id="CHEBI:29105"/>
        <note>catalytic</note>
    </ligand>
</feature>
<dbReference type="OrthoDB" id="412874at2759"/>
<dbReference type="GO" id="GO:0006508">
    <property type="term" value="P:proteolysis"/>
    <property type="evidence" value="ECO:0007669"/>
    <property type="project" value="UniProtKB-KW"/>
</dbReference>
<sequence length="294" mass="32242">MVLPDENPVQKLAIISASGDSASFIGLHPRVNLNGKLNKNSFRTIKGGQTFETSIDAAAVYDLTAGGQFEVVAEGILPYASKRKIKGEYTYSTNKATLEVNGTAAAEIKHQLQRRNMLAPDCQQGRAAATYNSLAVCSNLAYVAGVQALSGNADQFHRYFRTKDPNARNTVAKRFFAVADECASRSNKAKTFCTDPRRLCRSDYISYTLGTEITNCDLYWTFPLINRACHGVGQATTTIHEMTHIEGLMNPSTDDFPGHYGWPALSTLPPEQARLNGDNYGFYANAIYTNDPNC</sequence>
<comment type="cofactor">
    <cofactor evidence="12 13">
        <name>Zn(2+)</name>
        <dbReference type="ChEBI" id="CHEBI:29105"/>
    </cofactor>
    <text evidence="12 13">Binds 1 zinc ion per subunit.</text>
</comment>
<keyword evidence="5 12" id="KW-0479">Metal-binding</keyword>
<evidence type="ECO:0000256" key="7">
    <source>
        <dbReference type="ARBA" id="ARBA00022801"/>
    </source>
</evidence>
<comment type="similarity">
    <text evidence="2 13">Belongs to the peptidase M35 family.</text>
</comment>
<dbReference type="EMBL" id="MU007052">
    <property type="protein sequence ID" value="KAF2428897.1"/>
    <property type="molecule type" value="Genomic_DNA"/>
</dbReference>
<evidence type="ECO:0000256" key="2">
    <source>
        <dbReference type="ARBA" id="ARBA00010279"/>
    </source>
</evidence>
<keyword evidence="9 13" id="KW-0482">Metalloprotease</keyword>
<keyword evidence="8 12" id="KW-0862">Zinc</keyword>
<evidence type="ECO:0000256" key="3">
    <source>
        <dbReference type="ARBA" id="ARBA00022670"/>
    </source>
</evidence>
<dbReference type="SUPFAM" id="SSF55486">
    <property type="entry name" value="Metalloproteases ('zincins'), catalytic domain"/>
    <property type="match status" value="1"/>
</dbReference>
<dbReference type="PANTHER" id="PTHR37016">
    <property type="match status" value="1"/>
</dbReference>
<comment type="function">
    <text evidence="13">Secreted metalloproteinase that allows assimilation of proteinaceous substrates. Shows high activities on basic nuclear substrates such as histone and protamine.</text>
</comment>
<dbReference type="PRINTS" id="PR00768">
    <property type="entry name" value="DEUTEROLYSIN"/>
</dbReference>
<gene>
    <name evidence="14" type="ORF">EJ08DRAFT_698912</name>
</gene>
<dbReference type="InterPro" id="IPR001384">
    <property type="entry name" value="Peptidase_M35"/>
</dbReference>
<keyword evidence="6" id="KW-0732">Signal</keyword>
<dbReference type="GO" id="GO:0004222">
    <property type="term" value="F:metalloendopeptidase activity"/>
    <property type="evidence" value="ECO:0007669"/>
    <property type="project" value="InterPro"/>
</dbReference>
<dbReference type="Gene3D" id="2.60.40.2970">
    <property type="match status" value="1"/>
</dbReference>